<evidence type="ECO:0000256" key="2">
    <source>
        <dbReference type="ARBA" id="ARBA00023130"/>
    </source>
</evidence>
<keyword evidence="8" id="KW-1185">Reference proteome</keyword>
<feature type="region of interest" description="Disordered" evidence="4">
    <location>
        <begin position="96"/>
        <end position="120"/>
    </location>
</feature>
<reference evidence="8" key="1">
    <citation type="submission" date="2024-04" db="EMBL/GenBank/DDBJ databases">
        <title>Salinicola lusitanus LLJ914,a marine bacterium isolated from the Okinawa Trough.</title>
        <authorList>
            <person name="Li J."/>
        </authorList>
    </citation>
    <scope>NUCLEOTIDE SEQUENCE [LARGE SCALE GENOMIC DNA]</scope>
</reference>
<evidence type="ECO:0000256" key="5">
    <source>
        <dbReference type="SAM" id="SignalP"/>
    </source>
</evidence>
<dbReference type="Proteomes" id="UP001460270">
    <property type="component" value="Unassembled WGS sequence"/>
</dbReference>
<evidence type="ECO:0000256" key="3">
    <source>
        <dbReference type="ARBA" id="ARBA00043265"/>
    </source>
</evidence>
<dbReference type="InterPro" id="IPR036179">
    <property type="entry name" value="Ig-like_dom_sf"/>
</dbReference>
<dbReference type="InterPro" id="IPR050199">
    <property type="entry name" value="IgHV"/>
</dbReference>
<dbReference type="SMART" id="SM00406">
    <property type="entry name" value="IGv"/>
    <property type="match status" value="1"/>
</dbReference>
<dbReference type="SUPFAM" id="SSF48726">
    <property type="entry name" value="Immunoglobulin"/>
    <property type="match status" value="1"/>
</dbReference>
<dbReference type="AlphaFoldDB" id="A0AAW0Q6I4"/>
<accession>A0AAW0Q6I4</accession>
<dbReference type="GO" id="GO:0005576">
    <property type="term" value="C:extracellular region"/>
    <property type="evidence" value="ECO:0007669"/>
    <property type="project" value="UniProtKB-ARBA"/>
</dbReference>
<feature type="chain" id="PRO_5043620467" description="Ig-like domain-containing protein" evidence="5">
    <location>
        <begin position="20"/>
        <end position="120"/>
    </location>
</feature>
<keyword evidence="2" id="KW-1064">Adaptive immunity</keyword>
<keyword evidence="3" id="KW-1280">Immunoglobulin</keyword>
<gene>
    <name evidence="7" type="ORF">WMY93_003075</name>
</gene>
<keyword evidence="5" id="KW-0732">Signal</keyword>
<sequence length="120" mass="13588">MMVSAVSVFLWALLPVIQAQSLTSSEPVVTGPGQSVSLSCKVQGLSLAWLHWIRQKPGRGLEWIGRIDAGTGTIFAQSLQGQFSITKDTSTNTVFLREREKVSEQERERNREERERWKEK</sequence>
<dbReference type="InterPro" id="IPR013783">
    <property type="entry name" value="Ig-like_fold"/>
</dbReference>
<dbReference type="PROSITE" id="PS50835">
    <property type="entry name" value="IG_LIKE"/>
    <property type="match status" value="1"/>
</dbReference>
<dbReference type="EMBL" id="JBBPFD010000002">
    <property type="protein sequence ID" value="KAK7939749.1"/>
    <property type="molecule type" value="Genomic_DNA"/>
</dbReference>
<feature type="signal peptide" evidence="5">
    <location>
        <begin position="1"/>
        <end position="19"/>
    </location>
</feature>
<dbReference type="InterPro" id="IPR013106">
    <property type="entry name" value="Ig_V-set"/>
</dbReference>
<evidence type="ECO:0000256" key="1">
    <source>
        <dbReference type="ARBA" id="ARBA00022859"/>
    </source>
</evidence>
<dbReference type="GO" id="GO:0019814">
    <property type="term" value="C:immunoglobulin complex"/>
    <property type="evidence" value="ECO:0007669"/>
    <property type="project" value="UniProtKB-KW"/>
</dbReference>
<feature type="domain" description="Ig-like" evidence="6">
    <location>
        <begin position="15"/>
        <end position="63"/>
    </location>
</feature>
<comment type="caution">
    <text evidence="7">The sequence shown here is derived from an EMBL/GenBank/DDBJ whole genome shotgun (WGS) entry which is preliminary data.</text>
</comment>
<dbReference type="PANTHER" id="PTHR23266">
    <property type="entry name" value="IMMUNOGLOBULIN HEAVY CHAIN"/>
    <property type="match status" value="1"/>
</dbReference>
<evidence type="ECO:0000259" key="6">
    <source>
        <dbReference type="PROSITE" id="PS50835"/>
    </source>
</evidence>
<protein>
    <recommendedName>
        <fullName evidence="6">Ig-like domain-containing protein</fullName>
    </recommendedName>
</protein>
<organism evidence="7 8">
    <name type="scientific">Mugilogobius chulae</name>
    <name type="common">yellowstripe goby</name>
    <dbReference type="NCBI Taxonomy" id="88201"/>
    <lineage>
        <taxon>Eukaryota</taxon>
        <taxon>Metazoa</taxon>
        <taxon>Chordata</taxon>
        <taxon>Craniata</taxon>
        <taxon>Vertebrata</taxon>
        <taxon>Euteleostomi</taxon>
        <taxon>Actinopterygii</taxon>
        <taxon>Neopterygii</taxon>
        <taxon>Teleostei</taxon>
        <taxon>Neoteleostei</taxon>
        <taxon>Acanthomorphata</taxon>
        <taxon>Gobiaria</taxon>
        <taxon>Gobiiformes</taxon>
        <taxon>Gobioidei</taxon>
        <taxon>Gobiidae</taxon>
        <taxon>Gobionellinae</taxon>
        <taxon>Mugilogobius</taxon>
    </lineage>
</organism>
<name>A0AAW0Q6I4_9GOBI</name>
<keyword evidence="1" id="KW-0391">Immunity</keyword>
<dbReference type="Gene3D" id="2.60.40.10">
    <property type="entry name" value="Immunoglobulins"/>
    <property type="match status" value="1"/>
</dbReference>
<evidence type="ECO:0000256" key="4">
    <source>
        <dbReference type="SAM" id="MobiDB-lite"/>
    </source>
</evidence>
<proteinExistence type="predicted"/>
<evidence type="ECO:0000313" key="8">
    <source>
        <dbReference type="Proteomes" id="UP001460270"/>
    </source>
</evidence>
<dbReference type="InterPro" id="IPR007110">
    <property type="entry name" value="Ig-like_dom"/>
</dbReference>
<dbReference type="GO" id="GO:0002250">
    <property type="term" value="P:adaptive immune response"/>
    <property type="evidence" value="ECO:0007669"/>
    <property type="project" value="UniProtKB-KW"/>
</dbReference>
<evidence type="ECO:0000313" key="7">
    <source>
        <dbReference type="EMBL" id="KAK7939749.1"/>
    </source>
</evidence>